<proteinExistence type="predicted"/>
<comment type="caution">
    <text evidence="1">The sequence shown here is derived from an EMBL/GenBank/DDBJ whole genome shotgun (WGS) entry which is preliminary data.</text>
</comment>
<organism evidence="1 2">
    <name type="scientific">Colwellia ponticola</name>
    <dbReference type="NCBI Taxonomy" id="2304625"/>
    <lineage>
        <taxon>Bacteria</taxon>
        <taxon>Pseudomonadati</taxon>
        <taxon>Pseudomonadota</taxon>
        <taxon>Gammaproteobacteria</taxon>
        <taxon>Alteromonadales</taxon>
        <taxon>Colwelliaceae</taxon>
        <taxon>Colwellia</taxon>
    </lineage>
</organism>
<dbReference type="Proteomes" id="UP000307702">
    <property type="component" value="Unassembled WGS sequence"/>
</dbReference>
<feature type="non-terminal residue" evidence="1">
    <location>
        <position position="40"/>
    </location>
</feature>
<gene>
    <name evidence="1" type="ORF">FCS21_15665</name>
</gene>
<protein>
    <submittedName>
        <fullName evidence="1">ATP-binding protein</fullName>
    </submittedName>
</protein>
<dbReference type="AlphaFoldDB" id="A0A8H2PJ19"/>
<evidence type="ECO:0000313" key="1">
    <source>
        <dbReference type="EMBL" id="TMM41035.1"/>
    </source>
</evidence>
<sequence>MIDTINQQLQLLKLSGIKQALKQQLEQPNLYQEQSFIERI</sequence>
<accession>A0A8H2PJ19</accession>
<keyword evidence="2" id="KW-1185">Reference proteome</keyword>
<name>A0A8H2PJ19_9GAMM</name>
<reference evidence="1 2" key="1">
    <citation type="submission" date="2019-05" db="EMBL/GenBank/DDBJ databases">
        <title>Colwellia ponticola sp. nov., isolated from seawater.</title>
        <authorList>
            <person name="Yoon J.-H."/>
        </authorList>
    </citation>
    <scope>NUCLEOTIDE SEQUENCE [LARGE SCALE GENOMIC DNA]</scope>
    <source>
        <strain evidence="1 2">OISW-25</strain>
    </source>
</reference>
<evidence type="ECO:0000313" key="2">
    <source>
        <dbReference type="Proteomes" id="UP000307702"/>
    </source>
</evidence>
<keyword evidence="1" id="KW-0547">Nucleotide-binding</keyword>
<keyword evidence="1" id="KW-0067">ATP-binding</keyword>
<dbReference type="EMBL" id="SZVP01000030">
    <property type="protein sequence ID" value="TMM41035.1"/>
    <property type="molecule type" value="Genomic_DNA"/>
</dbReference>
<dbReference type="GO" id="GO:0005524">
    <property type="term" value="F:ATP binding"/>
    <property type="evidence" value="ECO:0007669"/>
    <property type="project" value="UniProtKB-KW"/>
</dbReference>